<feature type="binding site" evidence="7 10">
    <location>
        <position position="368"/>
    </location>
    <ligand>
        <name>Mg(2+)</name>
        <dbReference type="ChEBI" id="CHEBI:18420"/>
    </ligand>
</feature>
<feature type="binding site" evidence="7 10">
    <location>
        <position position="367"/>
    </location>
    <ligand>
        <name>Mg(2+)</name>
        <dbReference type="ChEBI" id="CHEBI:18420"/>
    </ligand>
</feature>
<feature type="domain" description="Glutamine amidotransferase type-2" evidence="11">
    <location>
        <begin position="2"/>
        <end position="236"/>
    </location>
</feature>
<dbReference type="InterPro" id="IPR029057">
    <property type="entry name" value="PRTase-like"/>
</dbReference>
<dbReference type="Pfam" id="PF13522">
    <property type="entry name" value="GATase_6"/>
    <property type="match status" value="1"/>
</dbReference>
<dbReference type="PANTHER" id="PTHR11907">
    <property type="entry name" value="AMIDOPHOSPHORIBOSYLTRANSFERASE"/>
    <property type="match status" value="1"/>
</dbReference>
<dbReference type="EMBL" id="PDNV01000005">
    <property type="protein sequence ID" value="PLC54159.1"/>
    <property type="molecule type" value="Genomic_DNA"/>
</dbReference>
<gene>
    <name evidence="7" type="primary">purF</name>
    <name evidence="12" type="ORF">CR155_08535</name>
</gene>
<dbReference type="GO" id="GO:0006189">
    <property type="term" value="P:'de novo' IMP biosynthetic process"/>
    <property type="evidence" value="ECO:0007669"/>
    <property type="project" value="UniProtKB-UniRule"/>
</dbReference>
<evidence type="ECO:0000256" key="8">
    <source>
        <dbReference type="PIRNR" id="PIRNR000485"/>
    </source>
</evidence>
<dbReference type="Gene3D" id="3.40.50.2020">
    <property type="match status" value="1"/>
</dbReference>
<keyword evidence="4 7" id="KW-0808">Transferase</keyword>
<dbReference type="GO" id="GO:0009113">
    <property type="term" value="P:purine nucleobase biosynthetic process"/>
    <property type="evidence" value="ECO:0007669"/>
    <property type="project" value="UniProtKB-UniRule"/>
</dbReference>
<evidence type="ECO:0000256" key="3">
    <source>
        <dbReference type="ARBA" id="ARBA00022676"/>
    </source>
</evidence>
<dbReference type="EC" id="2.4.2.14" evidence="7"/>
<dbReference type="InterPro" id="IPR000836">
    <property type="entry name" value="PRTase_dom"/>
</dbReference>
<comment type="pathway">
    <text evidence="1 7 8">Purine metabolism; IMP biosynthesis via de novo pathway; N(1)-(5-phospho-D-ribosyl)glycinamide from 5-phospho-alpha-D-ribose 1-diphosphate: step 1/2.</text>
</comment>
<dbReference type="OrthoDB" id="9801213at2"/>
<dbReference type="Gene3D" id="3.60.20.10">
    <property type="entry name" value="Glutamine Phosphoribosylpyrophosphate, subunit 1, domain 1"/>
    <property type="match status" value="1"/>
</dbReference>
<evidence type="ECO:0000256" key="5">
    <source>
        <dbReference type="ARBA" id="ARBA00022755"/>
    </source>
</evidence>
<evidence type="ECO:0000256" key="4">
    <source>
        <dbReference type="ARBA" id="ARBA00022679"/>
    </source>
</evidence>
<dbReference type="UniPathway" id="UPA00074">
    <property type="reaction ID" value="UER00124"/>
</dbReference>
<comment type="caution">
    <text evidence="12">The sequence shown here is derived from an EMBL/GenBank/DDBJ whole genome shotgun (WGS) entry which is preliminary data.</text>
</comment>
<dbReference type="RefSeq" id="WP_102069596.1">
    <property type="nucleotide sequence ID" value="NZ_PDNV01000005.1"/>
</dbReference>
<dbReference type="PROSITE" id="PS51278">
    <property type="entry name" value="GATASE_TYPE_2"/>
    <property type="match status" value="1"/>
</dbReference>
<dbReference type="Pfam" id="PF00156">
    <property type="entry name" value="Pribosyltran"/>
    <property type="match status" value="1"/>
</dbReference>
<dbReference type="SUPFAM" id="SSF56235">
    <property type="entry name" value="N-terminal nucleophile aminohydrolases (Ntn hydrolases)"/>
    <property type="match status" value="1"/>
</dbReference>
<evidence type="ECO:0000256" key="9">
    <source>
        <dbReference type="PIRSR" id="PIRSR000485-1"/>
    </source>
</evidence>
<dbReference type="InterPro" id="IPR005854">
    <property type="entry name" value="PurF"/>
</dbReference>
<reference evidence="12 13" key="1">
    <citation type="submission" date="2017-10" db="EMBL/GenBank/DDBJ databases">
        <title>Two draft genome sequences of Pusillimonas sp. strains isolated from a nitrate- and radionuclide-contaminated groundwater in Russia.</title>
        <authorList>
            <person name="Grouzdev D.S."/>
            <person name="Tourova T.P."/>
            <person name="Goeva M.A."/>
            <person name="Babich T.L."/>
            <person name="Sokolova D.S."/>
            <person name="Abdullin R."/>
            <person name="Poltaraus A.B."/>
            <person name="Toshchakov S.V."/>
            <person name="Nazina T.N."/>
        </authorList>
    </citation>
    <scope>NUCLEOTIDE SEQUENCE [LARGE SCALE GENOMIC DNA]</scope>
    <source>
        <strain evidence="12 13">JR1/69-2-13</strain>
    </source>
</reference>
<evidence type="ECO:0000256" key="7">
    <source>
        <dbReference type="HAMAP-Rule" id="MF_01931"/>
    </source>
</evidence>
<dbReference type="SUPFAM" id="SSF53271">
    <property type="entry name" value="PRTase-like"/>
    <property type="match status" value="1"/>
</dbReference>
<keyword evidence="3 7" id="KW-0328">Glycosyltransferase</keyword>
<evidence type="ECO:0000256" key="6">
    <source>
        <dbReference type="ARBA" id="ARBA00022962"/>
    </source>
</evidence>
<organism evidence="12 13">
    <name type="scientific">Pollutimonas nitritireducens</name>
    <dbReference type="NCBI Taxonomy" id="2045209"/>
    <lineage>
        <taxon>Bacteria</taxon>
        <taxon>Pseudomonadati</taxon>
        <taxon>Pseudomonadota</taxon>
        <taxon>Betaproteobacteria</taxon>
        <taxon>Burkholderiales</taxon>
        <taxon>Alcaligenaceae</taxon>
        <taxon>Pollutimonas</taxon>
    </lineage>
</organism>
<dbReference type="NCBIfam" id="TIGR01134">
    <property type="entry name" value="purF"/>
    <property type="match status" value="1"/>
</dbReference>
<proteinExistence type="inferred from homology"/>
<dbReference type="AlphaFoldDB" id="A0A2N4UGL2"/>
<keyword evidence="5 7" id="KW-0658">Purine biosynthesis</keyword>
<evidence type="ECO:0000256" key="1">
    <source>
        <dbReference type="ARBA" id="ARBA00005209"/>
    </source>
</evidence>
<dbReference type="GO" id="GO:0000287">
    <property type="term" value="F:magnesium ion binding"/>
    <property type="evidence" value="ECO:0007669"/>
    <property type="project" value="UniProtKB-UniRule"/>
</dbReference>
<dbReference type="HAMAP" id="MF_01931">
    <property type="entry name" value="PurF"/>
    <property type="match status" value="1"/>
</dbReference>
<comment type="function">
    <text evidence="7">Catalyzes the formation of phosphoribosylamine from phosphoribosylpyrophosphate (PRPP) and glutamine.</text>
</comment>
<keyword evidence="7 10" id="KW-0479">Metal-binding</keyword>
<comment type="catalytic activity">
    <reaction evidence="7 8">
        <text>5-phospho-beta-D-ribosylamine + L-glutamate + diphosphate = 5-phospho-alpha-D-ribose 1-diphosphate + L-glutamine + H2O</text>
        <dbReference type="Rhea" id="RHEA:14905"/>
        <dbReference type="ChEBI" id="CHEBI:15377"/>
        <dbReference type="ChEBI" id="CHEBI:29985"/>
        <dbReference type="ChEBI" id="CHEBI:33019"/>
        <dbReference type="ChEBI" id="CHEBI:58017"/>
        <dbReference type="ChEBI" id="CHEBI:58359"/>
        <dbReference type="ChEBI" id="CHEBI:58681"/>
        <dbReference type="EC" id="2.4.2.14"/>
    </reaction>
</comment>
<dbReference type="PIRSF" id="PIRSF000485">
    <property type="entry name" value="Amd_phspho_trans"/>
    <property type="match status" value="1"/>
</dbReference>
<comment type="caution">
    <text evidence="7">Lacks conserved residue(s) required for the propagation of feature annotation.</text>
</comment>
<name>A0A2N4UGL2_9BURK</name>
<dbReference type="CDD" id="cd00715">
    <property type="entry name" value="GPATase_N"/>
    <property type="match status" value="1"/>
</dbReference>
<comment type="cofactor">
    <cofactor evidence="7 10">
        <name>Mg(2+)</name>
        <dbReference type="ChEBI" id="CHEBI:18420"/>
    </cofactor>
    <text evidence="7 10">Binds 1 Mg(2+) ion per subunit.</text>
</comment>
<sequence>MCGIVGVVGSGPVNQLIYDSLLLLQHRGQDAAGIATSHDQFFNMYKAHGLVRDVFRTRNMRSLPGNSGLGQVRYPTAGSSDSVDEAQPFYVNAPFGITFVHNGNLTNWRELREALFRVDRRHINTNSDSEVLLNVFAHELQLAANGGSLDEDAIFAAVSSVHRRAKGAYGVIAQIANYGMVAFRDPFGIRPLCLGSIQTDSGTEWMVASESVALTGCGFTLVRDVAPGEAIFIDLDGNMVSRQCAEHTSLTPCVFEYVYFARPDSLMDKVSIYDARLNMGEYLGDNVAKALRLGEIDVVMPIPDSSRPSAMQLAARLDLSYREGFIKNRYIGRTFIMPGQAVRKKSVRQKLSAIDMEFRGKNVLLVDDSIVRGTTSREIVDMARAAGANKVFFASAAPAVRFPNVYGIDMPTQTELIATGRDTDAVAREIGADGLVYQELADLEQSIRDLNPDMREFESSCFNGRYVTGDIDAAYLDRLSLTRGLRPVAGEMATSNEEQ</sequence>
<comment type="similarity">
    <text evidence="2 7 8">In the C-terminal section; belongs to the purine/pyrimidine phosphoribosyltransferase family.</text>
</comment>
<protein>
    <recommendedName>
        <fullName evidence="7">Amidophosphoribosyltransferase</fullName>
        <shortName evidence="7">ATase</shortName>
        <ecNumber evidence="7">2.4.2.14</ecNumber>
    </recommendedName>
    <alternativeName>
        <fullName evidence="7">Glutamine phosphoribosylpyrophosphate amidotransferase</fullName>
        <shortName evidence="7">GPATase</shortName>
    </alternativeName>
</protein>
<dbReference type="InterPro" id="IPR029055">
    <property type="entry name" value="Ntn_hydrolases_N"/>
</dbReference>
<keyword evidence="13" id="KW-1185">Reference proteome</keyword>
<dbReference type="Proteomes" id="UP000234328">
    <property type="component" value="Unassembled WGS sequence"/>
</dbReference>
<evidence type="ECO:0000256" key="10">
    <source>
        <dbReference type="PIRSR" id="PIRSR000485-2"/>
    </source>
</evidence>
<evidence type="ECO:0000259" key="11">
    <source>
        <dbReference type="PROSITE" id="PS51278"/>
    </source>
</evidence>
<dbReference type="GO" id="GO:0004044">
    <property type="term" value="F:amidophosphoribosyltransferase activity"/>
    <property type="evidence" value="ECO:0007669"/>
    <property type="project" value="UniProtKB-UniRule"/>
</dbReference>
<keyword evidence="7 10" id="KW-0460">Magnesium</keyword>
<feature type="active site" description="Nucleophile" evidence="7 9">
    <location>
        <position position="2"/>
    </location>
</feature>
<evidence type="ECO:0000256" key="2">
    <source>
        <dbReference type="ARBA" id="ARBA00010138"/>
    </source>
</evidence>
<feature type="binding site" evidence="7 10">
    <location>
        <position position="305"/>
    </location>
    <ligand>
        <name>Mg(2+)</name>
        <dbReference type="ChEBI" id="CHEBI:18420"/>
    </ligand>
</feature>
<evidence type="ECO:0000313" key="12">
    <source>
        <dbReference type="EMBL" id="PLC54159.1"/>
    </source>
</evidence>
<dbReference type="CDD" id="cd06223">
    <property type="entry name" value="PRTases_typeI"/>
    <property type="match status" value="1"/>
</dbReference>
<evidence type="ECO:0000313" key="13">
    <source>
        <dbReference type="Proteomes" id="UP000234328"/>
    </source>
</evidence>
<dbReference type="InterPro" id="IPR017932">
    <property type="entry name" value="GATase_2_dom"/>
</dbReference>
<keyword evidence="6 7" id="KW-0315">Glutamine amidotransferase</keyword>
<dbReference type="InterPro" id="IPR035584">
    <property type="entry name" value="PurF_N"/>
</dbReference>
<accession>A0A2N4UGL2</accession>